<dbReference type="EMBL" id="JBEDNQ010000002">
    <property type="protein sequence ID" value="MEQ3549737.1"/>
    <property type="molecule type" value="Genomic_DNA"/>
</dbReference>
<dbReference type="PROSITE" id="PS00086">
    <property type="entry name" value="CYTOCHROME_P450"/>
    <property type="match status" value="1"/>
</dbReference>
<keyword evidence="4" id="KW-1185">Reference proteome</keyword>
<dbReference type="Proteomes" id="UP001494902">
    <property type="component" value="Unassembled WGS sequence"/>
</dbReference>
<protein>
    <submittedName>
        <fullName evidence="3">Cytochrome P450</fullName>
    </submittedName>
</protein>
<dbReference type="PRINTS" id="PR00359">
    <property type="entry name" value="BP450"/>
</dbReference>
<keyword evidence="2" id="KW-0479">Metal-binding</keyword>
<reference evidence="3 4" key="1">
    <citation type="submission" date="2024-03" db="EMBL/GenBank/DDBJ databases">
        <title>Draft genome sequence of Pseudonocardia nematodicida JCM 31783.</title>
        <authorList>
            <person name="Butdee W."/>
            <person name="Duangmal K."/>
        </authorList>
    </citation>
    <scope>NUCLEOTIDE SEQUENCE [LARGE SCALE GENOMIC DNA]</scope>
    <source>
        <strain evidence="3 4">JCM 31783</strain>
    </source>
</reference>
<organism evidence="3 4">
    <name type="scientific">Pseudonocardia nematodicida</name>
    <dbReference type="NCBI Taxonomy" id="1206997"/>
    <lineage>
        <taxon>Bacteria</taxon>
        <taxon>Bacillati</taxon>
        <taxon>Actinomycetota</taxon>
        <taxon>Actinomycetes</taxon>
        <taxon>Pseudonocardiales</taxon>
        <taxon>Pseudonocardiaceae</taxon>
        <taxon>Pseudonocardia</taxon>
    </lineage>
</organism>
<evidence type="ECO:0000313" key="3">
    <source>
        <dbReference type="EMBL" id="MEQ3549737.1"/>
    </source>
</evidence>
<accession>A0ABV1K5I8</accession>
<proteinExistence type="inferred from homology"/>
<evidence type="ECO:0000313" key="4">
    <source>
        <dbReference type="Proteomes" id="UP001494902"/>
    </source>
</evidence>
<dbReference type="Pfam" id="PF00067">
    <property type="entry name" value="p450"/>
    <property type="match status" value="1"/>
</dbReference>
<gene>
    <name evidence="3" type="ORF">WIS52_04580</name>
</gene>
<dbReference type="SUPFAM" id="SSF48264">
    <property type="entry name" value="Cytochrome P450"/>
    <property type="match status" value="1"/>
</dbReference>
<keyword evidence="2" id="KW-0503">Monooxygenase</keyword>
<keyword evidence="2" id="KW-0560">Oxidoreductase</keyword>
<comment type="similarity">
    <text evidence="1 2">Belongs to the cytochrome P450 family.</text>
</comment>
<dbReference type="Gene3D" id="1.10.630.10">
    <property type="entry name" value="Cytochrome P450"/>
    <property type="match status" value="1"/>
</dbReference>
<dbReference type="PANTHER" id="PTHR46696:SF6">
    <property type="entry name" value="P450, PUTATIVE (EUROFUNG)-RELATED"/>
    <property type="match status" value="1"/>
</dbReference>
<name>A0ABV1K5I8_9PSEU</name>
<evidence type="ECO:0000256" key="2">
    <source>
        <dbReference type="RuleBase" id="RU000461"/>
    </source>
</evidence>
<dbReference type="PRINTS" id="PR00385">
    <property type="entry name" value="P450"/>
</dbReference>
<dbReference type="InterPro" id="IPR001128">
    <property type="entry name" value="Cyt_P450"/>
</dbReference>
<sequence>MTEAAGTPFPGRRFRLVEPEVAKDPGAYFDTLRSTCPVARSTDFGGFWVLSTHSDVHEACLAPEVFSSAGPINIPAIPQPPVICIEQDDPEHRKYRKPMQGWFSAKRVQGLEDQVRTIVADCIDRVLADGEGDLGAILAAPVPPTVIALVLGLPEQDWEWFRERETTLIAHAQVGDSEAAAPVYREIADYLSAHIGDRRTAPRADMLTDIAQLTIDGSPVPHEDAVGLAFLILGAGHETTVGGIGGMLYQVLKDTRVRDQLVADPSRAEIAVEEALRLEAPLLGLARTLAGTATMRGVDMSEGDRVMLLFGAANRDDAVFESPEDFRLDRTNVQKHLAFGAGVHRCVGAPLARLEMRIVLEEVLTRMPGVRLTDPDSVSVRWTVGREFSNLHASW</sequence>
<keyword evidence="2" id="KW-0349">Heme</keyword>
<keyword evidence="2" id="KW-0408">Iron</keyword>
<dbReference type="InterPro" id="IPR017972">
    <property type="entry name" value="Cyt_P450_CS"/>
</dbReference>
<dbReference type="InterPro" id="IPR036396">
    <property type="entry name" value="Cyt_P450_sf"/>
</dbReference>
<dbReference type="PANTHER" id="PTHR46696">
    <property type="entry name" value="P450, PUTATIVE (EUROFUNG)-RELATED"/>
    <property type="match status" value="1"/>
</dbReference>
<dbReference type="InterPro" id="IPR002397">
    <property type="entry name" value="Cyt_P450_B"/>
</dbReference>
<dbReference type="RefSeq" id="WP_349296834.1">
    <property type="nucleotide sequence ID" value="NZ_JBEDNQ010000002.1"/>
</dbReference>
<evidence type="ECO:0000256" key="1">
    <source>
        <dbReference type="ARBA" id="ARBA00010617"/>
    </source>
</evidence>
<comment type="caution">
    <text evidence="3">The sequence shown here is derived from an EMBL/GenBank/DDBJ whole genome shotgun (WGS) entry which is preliminary data.</text>
</comment>